<protein>
    <submittedName>
        <fullName evidence="7">Glycosyl transferase family 2</fullName>
    </submittedName>
</protein>
<dbReference type="NCBIfam" id="TIGR04283">
    <property type="entry name" value="glyco_like_mftF"/>
    <property type="match status" value="1"/>
</dbReference>
<gene>
    <name evidence="7" type="ORF">A4S15_00065</name>
</gene>
<dbReference type="PANTHER" id="PTHR43646:SF2">
    <property type="entry name" value="GLYCOSYLTRANSFERASE 2-LIKE DOMAIN-CONTAINING PROTEIN"/>
    <property type="match status" value="1"/>
</dbReference>
<dbReference type="Pfam" id="PF00535">
    <property type="entry name" value="Glycos_transf_2"/>
    <property type="match status" value="1"/>
</dbReference>
<dbReference type="InterPro" id="IPR001173">
    <property type="entry name" value="Glyco_trans_2-like"/>
</dbReference>
<proteinExistence type="predicted"/>
<dbReference type="RefSeq" id="WP_376801931.1">
    <property type="nucleotide sequence ID" value="NZ_DBNB01000034.1"/>
</dbReference>
<evidence type="ECO:0000256" key="2">
    <source>
        <dbReference type="ARBA" id="ARBA00022475"/>
    </source>
</evidence>
<evidence type="ECO:0000256" key="1">
    <source>
        <dbReference type="ARBA" id="ARBA00004236"/>
    </source>
</evidence>
<evidence type="ECO:0000259" key="6">
    <source>
        <dbReference type="Pfam" id="PF00535"/>
    </source>
</evidence>
<name>A0A1W9I2Z4_9HYPH</name>
<feature type="domain" description="Glycosyltransferase 2-like" evidence="6">
    <location>
        <begin position="3"/>
        <end position="105"/>
    </location>
</feature>
<accession>A0A1W9I2Z4</accession>
<evidence type="ECO:0000313" key="8">
    <source>
        <dbReference type="Proteomes" id="UP000192872"/>
    </source>
</evidence>
<dbReference type="CDD" id="cd02522">
    <property type="entry name" value="GT_2_like_a"/>
    <property type="match status" value="1"/>
</dbReference>
<keyword evidence="4 7" id="KW-0808">Transferase</keyword>
<dbReference type="InterPro" id="IPR026461">
    <property type="entry name" value="Trfase_2_rSAM/seldom_assoc"/>
</dbReference>
<dbReference type="InterPro" id="IPR029044">
    <property type="entry name" value="Nucleotide-diphossugar_trans"/>
</dbReference>
<dbReference type="PANTHER" id="PTHR43646">
    <property type="entry name" value="GLYCOSYLTRANSFERASE"/>
    <property type="match status" value="1"/>
</dbReference>
<organism evidence="7 8">
    <name type="scientific">Candidatus Raskinella chloraquaticus</name>
    <dbReference type="NCBI Taxonomy" id="1951219"/>
    <lineage>
        <taxon>Bacteria</taxon>
        <taxon>Pseudomonadati</taxon>
        <taxon>Pseudomonadota</taxon>
        <taxon>Alphaproteobacteria</taxon>
        <taxon>Hyphomicrobiales</taxon>
        <taxon>Phreatobacteraceae</taxon>
        <taxon>Candidatus Raskinella</taxon>
    </lineage>
</organism>
<dbReference type="Gene3D" id="3.90.550.10">
    <property type="entry name" value="Spore Coat Polysaccharide Biosynthesis Protein SpsA, Chain A"/>
    <property type="match status" value="1"/>
</dbReference>
<dbReference type="STRING" id="1827387.A4S15_00065"/>
<evidence type="ECO:0000256" key="3">
    <source>
        <dbReference type="ARBA" id="ARBA00022676"/>
    </source>
</evidence>
<dbReference type="EMBL" id="LWDL01000005">
    <property type="protein sequence ID" value="OQW53962.1"/>
    <property type="molecule type" value="Genomic_DNA"/>
</dbReference>
<evidence type="ECO:0000256" key="4">
    <source>
        <dbReference type="ARBA" id="ARBA00022679"/>
    </source>
</evidence>
<comment type="subcellular location">
    <subcellularLocation>
        <location evidence="1">Cell membrane</location>
    </subcellularLocation>
</comment>
<dbReference type="GO" id="GO:0016757">
    <property type="term" value="F:glycosyltransferase activity"/>
    <property type="evidence" value="ECO:0007669"/>
    <property type="project" value="UniProtKB-KW"/>
</dbReference>
<keyword evidence="2" id="KW-1003">Cell membrane</keyword>
<dbReference type="SUPFAM" id="SSF53448">
    <property type="entry name" value="Nucleotide-diphospho-sugar transferases"/>
    <property type="match status" value="1"/>
</dbReference>
<dbReference type="GO" id="GO:0005886">
    <property type="term" value="C:plasma membrane"/>
    <property type="evidence" value="ECO:0007669"/>
    <property type="project" value="UniProtKB-SubCell"/>
</dbReference>
<evidence type="ECO:0000313" key="7">
    <source>
        <dbReference type="EMBL" id="OQW53962.1"/>
    </source>
</evidence>
<dbReference type="AlphaFoldDB" id="A0A1W9I2Z4"/>
<reference evidence="7 8" key="1">
    <citation type="journal article" date="2017" name="Water Res.">
        <title>Comammox in drinking water systems.</title>
        <authorList>
            <person name="Wang Y."/>
            <person name="Ma L."/>
            <person name="Mao Y."/>
            <person name="Jiang X."/>
            <person name="Xia Y."/>
            <person name="Yu K."/>
            <person name="Li B."/>
            <person name="Zhang T."/>
        </authorList>
    </citation>
    <scope>NUCLEOTIDE SEQUENCE [LARGE SCALE GENOMIC DNA]</scope>
    <source>
        <strain evidence="7">SG_bin8</strain>
    </source>
</reference>
<evidence type="ECO:0000256" key="5">
    <source>
        <dbReference type="ARBA" id="ARBA00023136"/>
    </source>
</evidence>
<comment type="caution">
    <text evidence="7">The sequence shown here is derived from an EMBL/GenBank/DDBJ whole genome shotgun (WGS) entry which is preliminary data.</text>
</comment>
<keyword evidence="5" id="KW-0472">Membrane</keyword>
<sequence>MISVIIPTFNAAQDLPATLCALVPAAADGLVREVIVSDGGSQDETLTIADAMGCGIVHSNKGRGTQLAAGAAQARGPWLLFLHADTLPGPGWEQEVSAFIERADKQDDDRAACFTFALDSFGVKARLLEGMVALRCLVFALPYGDQGLIMRLGHYRQLGGFRHIPLMEDVDMVRRIGRRNLQILRTRAITSARRYESDGYVGRSLRNLSCLALYLLGTSPEALMRHYQGQK</sequence>
<keyword evidence="3" id="KW-0328">Glycosyltransferase</keyword>
<dbReference type="Proteomes" id="UP000192872">
    <property type="component" value="Unassembled WGS sequence"/>
</dbReference>